<evidence type="ECO:0000313" key="2">
    <source>
        <dbReference type="EMBL" id="KAI0492891.1"/>
    </source>
</evidence>
<feature type="region of interest" description="Disordered" evidence="1">
    <location>
        <begin position="361"/>
        <end position="388"/>
    </location>
</feature>
<dbReference type="Proteomes" id="UP000829196">
    <property type="component" value="Unassembled WGS sequence"/>
</dbReference>
<gene>
    <name evidence="2" type="ORF">KFK09_027167</name>
</gene>
<dbReference type="EMBL" id="JAGYWB010000018">
    <property type="protein sequence ID" value="KAI0492891.1"/>
    <property type="molecule type" value="Genomic_DNA"/>
</dbReference>
<comment type="caution">
    <text evidence="2">The sequence shown here is derived from an EMBL/GenBank/DDBJ whole genome shotgun (WGS) entry which is preliminary data.</text>
</comment>
<feature type="compositionally biased region" description="Basic and acidic residues" evidence="1">
    <location>
        <begin position="364"/>
        <end position="388"/>
    </location>
</feature>
<dbReference type="SMR" id="A0A8T3AAB2"/>
<dbReference type="OrthoDB" id="779075at2759"/>
<name>A0A8T3AAB2_DENNO</name>
<protein>
    <submittedName>
        <fullName evidence="2">Uncharacterized protein</fullName>
    </submittedName>
</protein>
<organism evidence="2 3">
    <name type="scientific">Dendrobium nobile</name>
    <name type="common">Orchid</name>
    <dbReference type="NCBI Taxonomy" id="94219"/>
    <lineage>
        <taxon>Eukaryota</taxon>
        <taxon>Viridiplantae</taxon>
        <taxon>Streptophyta</taxon>
        <taxon>Embryophyta</taxon>
        <taxon>Tracheophyta</taxon>
        <taxon>Spermatophyta</taxon>
        <taxon>Magnoliopsida</taxon>
        <taxon>Liliopsida</taxon>
        <taxon>Asparagales</taxon>
        <taxon>Orchidaceae</taxon>
        <taxon>Epidendroideae</taxon>
        <taxon>Malaxideae</taxon>
        <taxon>Dendrobiinae</taxon>
        <taxon>Dendrobium</taxon>
    </lineage>
</organism>
<evidence type="ECO:0000256" key="1">
    <source>
        <dbReference type="SAM" id="MobiDB-lite"/>
    </source>
</evidence>
<evidence type="ECO:0000313" key="3">
    <source>
        <dbReference type="Proteomes" id="UP000829196"/>
    </source>
</evidence>
<proteinExistence type="predicted"/>
<reference evidence="2" key="1">
    <citation type="journal article" date="2022" name="Front. Genet.">
        <title>Chromosome-Scale Assembly of the Dendrobium nobile Genome Provides Insights Into the Molecular Mechanism of the Biosynthesis of the Medicinal Active Ingredient of Dendrobium.</title>
        <authorList>
            <person name="Xu Q."/>
            <person name="Niu S.-C."/>
            <person name="Li K.-L."/>
            <person name="Zheng P.-J."/>
            <person name="Zhang X.-J."/>
            <person name="Jia Y."/>
            <person name="Liu Y."/>
            <person name="Niu Y.-X."/>
            <person name="Yu L.-H."/>
            <person name="Chen D.-F."/>
            <person name="Zhang G.-Q."/>
        </authorList>
    </citation>
    <scope>NUCLEOTIDE SEQUENCE</scope>
    <source>
        <tissue evidence="2">Leaf</tissue>
    </source>
</reference>
<sequence length="388" mass="43180">MKLFSMADASSSKTPPAATRPIAPKLNRALIDDAAVYLIQLGVRPTFFEEEVYLSAGYTDPIYAGLLRPFSDAPDVDRCEQLLQLGVNHKFFATYGSMHMNQFTCFLHFLKSPSGQEALAKMAQRDRLAKRGGDLLSAQEVGTVSMLEAQINDISNEITDYRRREEEAAYHELALLEIRARTAVHIEEIKQSNPPGGFYQPLTVPELNRACWGAYLSATAQQQKVPVPISEKSLIEAVHTYSDVVRKRQMLEFLKIEGNTEALNAYIVEKIGQFEAAKDARAARRFRGLLEIVGADIPVTISTSTKRKASREDPGGEDIRDIEEESLETVVPPDAGETVEGEAAVGGEAQAEYRTRLRTSIVHHGHDPKPSKNRLITEERKLDLRGKK</sequence>
<keyword evidence="3" id="KW-1185">Reference proteome</keyword>
<dbReference type="AlphaFoldDB" id="A0A8T3AAB2"/>
<accession>A0A8T3AAB2</accession>
<feature type="region of interest" description="Disordered" evidence="1">
    <location>
        <begin position="1"/>
        <end position="20"/>
    </location>
</feature>